<evidence type="ECO:0000313" key="2">
    <source>
        <dbReference type="Proteomes" id="UP000243799"/>
    </source>
</evidence>
<dbReference type="Proteomes" id="UP000243799">
    <property type="component" value="Unassembled WGS sequence"/>
</dbReference>
<name>A0A1I1BR33_9PSEU</name>
<dbReference type="EMBL" id="FOKG01000015">
    <property type="protein sequence ID" value="SFB51178.1"/>
    <property type="molecule type" value="Genomic_DNA"/>
</dbReference>
<gene>
    <name evidence="1" type="ORF">SAMN05216266_11537</name>
</gene>
<keyword evidence="2" id="KW-1185">Reference proteome</keyword>
<dbReference type="AlphaFoldDB" id="A0A1I1BR33"/>
<proteinExistence type="predicted"/>
<dbReference type="STRING" id="490629.SAMN05216266_11537"/>
<sequence>MRGEFVLRGPEANDRRPRVGFVVIFNDSTAPIHHASISNLRGPIEISSDRLDPRDYTHIPKNQAKTFESSELLSDNLREAIRKALDSSSFQVTIRFMDTNHLWWSRTGLGDPVRTDALGNLL</sequence>
<dbReference type="RefSeq" id="WP_091675376.1">
    <property type="nucleotide sequence ID" value="NZ_FOKG01000015.1"/>
</dbReference>
<dbReference type="OrthoDB" id="5195439at2"/>
<accession>A0A1I1BR33</accession>
<organism evidence="1 2">
    <name type="scientific">Amycolatopsis marina</name>
    <dbReference type="NCBI Taxonomy" id="490629"/>
    <lineage>
        <taxon>Bacteria</taxon>
        <taxon>Bacillati</taxon>
        <taxon>Actinomycetota</taxon>
        <taxon>Actinomycetes</taxon>
        <taxon>Pseudonocardiales</taxon>
        <taxon>Pseudonocardiaceae</taxon>
        <taxon>Amycolatopsis</taxon>
    </lineage>
</organism>
<protein>
    <submittedName>
        <fullName evidence="1">Uncharacterized protein</fullName>
    </submittedName>
</protein>
<reference evidence="2" key="1">
    <citation type="submission" date="2016-10" db="EMBL/GenBank/DDBJ databases">
        <authorList>
            <person name="Varghese N."/>
            <person name="Submissions S."/>
        </authorList>
    </citation>
    <scope>NUCLEOTIDE SEQUENCE [LARGE SCALE GENOMIC DNA]</scope>
    <source>
        <strain evidence="2">CGMCC 4.3568</strain>
    </source>
</reference>
<evidence type="ECO:0000313" key="1">
    <source>
        <dbReference type="EMBL" id="SFB51178.1"/>
    </source>
</evidence>